<reference evidence="2 3" key="1">
    <citation type="submission" date="2021-10" db="EMBL/GenBank/DDBJ databases">
        <title>Anaerobic single-cell dispensing facilitates the cultivation of human gut bacteria.</title>
        <authorList>
            <person name="Afrizal A."/>
        </authorList>
    </citation>
    <scope>NUCLEOTIDE SEQUENCE [LARGE SCALE GENOMIC DNA]</scope>
    <source>
        <strain evidence="2 3">CLA-AA-H232</strain>
    </source>
</reference>
<organism evidence="2 3">
    <name type="scientific">Hominilimicola fabiformis</name>
    <dbReference type="NCBI Taxonomy" id="2885356"/>
    <lineage>
        <taxon>Bacteria</taxon>
        <taxon>Bacillati</taxon>
        <taxon>Bacillota</taxon>
        <taxon>Clostridia</taxon>
        <taxon>Eubacteriales</taxon>
        <taxon>Oscillospiraceae</taxon>
        <taxon>Hominilimicola</taxon>
    </lineage>
</organism>
<proteinExistence type="predicted"/>
<evidence type="ECO:0000256" key="1">
    <source>
        <dbReference type="SAM" id="Phobius"/>
    </source>
</evidence>
<comment type="caution">
    <text evidence="2">The sequence shown here is derived from an EMBL/GenBank/DDBJ whole genome shotgun (WGS) entry which is preliminary data.</text>
</comment>
<keyword evidence="1" id="KW-0472">Membrane</keyword>
<gene>
    <name evidence="2" type="ORF">LKE05_12725</name>
</gene>
<evidence type="ECO:0000313" key="3">
    <source>
        <dbReference type="Proteomes" id="UP001198242"/>
    </source>
</evidence>
<dbReference type="Proteomes" id="UP001198242">
    <property type="component" value="Unassembled WGS sequence"/>
</dbReference>
<dbReference type="InterPro" id="IPR006485">
    <property type="entry name" value="Phage-like_holin"/>
</dbReference>
<protein>
    <submittedName>
        <fullName evidence="2">Phage holin</fullName>
    </submittedName>
</protein>
<dbReference type="AlphaFoldDB" id="A0AAE3JBD9"/>
<dbReference type="EMBL" id="JAJEQM010000021">
    <property type="protein sequence ID" value="MCC2211645.1"/>
    <property type="molecule type" value="Genomic_DNA"/>
</dbReference>
<feature type="transmembrane region" description="Helical" evidence="1">
    <location>
        <begin position="45"/>
        <end position="67"/>
    </location>
</feature>
<name>A0AAE3JBD9_9FIRM</name>
<dbReference type="RefSeq" id="WP_022229159.1">
    <property type="nucleotide sequence ID" value="NZ_JAJEQM010000021.1"/>
</dbReference>
<keyword evidence="3" id="KW-1185">Reference proteome</keyword>
<evidence type="ECO:0000313" key="2">
    <source>
        <dbReference type="EMBL" id="MCC2211645.1"/>
    </source>
</evidence>
<keyword evidence="1" id="KW-1133">Transmembrane helix</keyword>
<dbReference type="NCBIfam" id="TIGR01598">
    <property type="entry name" value="holin_phiLC3"/>
    <property type="match status" value="1"/>
</dbReference>
<dbReference type="Pfam" id="PF04531">
    <property type="entry name" value="Phage_holin_1"/>
    <property type="match status" value="1"/>
</dbReference>
<sequence>MINWKVRMRNPMFWAQILLSVIMPILAYLGLTAEDLSSWSVLGEVLIKAVSSPYILSLVIVSVYNAITDPTTTGFTDSKRALTYDTPNSDKE</sequence>
<keyword evidence="1" id="KW-0812">Transmembrane</keyword>
<feature type="transmembrane region" description="Helical" evidence="1">
    <location>
        <begin position="12"/>
        <end position="33"/>
    </location>
</feature>
<accession>A0AAE3JBD9</accession>